<reference evidence="1" key="2">
    <citation type="submission" date="2023-01" db="EMBL/GenBank/DDBJ databases">
        <authorList>
            <person name="Petersen C."/>
        </authorList>
    </citation>
    <scope>NUCLEOTIDE SEQUENCE</scope>
    <source>
        <strain evidence="1">IBT 17514</strain>
    </source>
</reference>
<reference evidence="1" key="1">
    <citation type="journal article" date="2023" name="IMA Fungus">
        <title>Comparative genomic study of the Penicillium genus elucidates a diverse pangenome and 15 lateral gene transfer events.</title>
        <authorList>
            <person name="Petersen C."/>
            <person name="Sorensen T."/>
            <person name="Nielsen M.R."/>
            <person name="Sondergaard T.E."/>
            <person name="Sorensen J.L."/>
            <person name="Fitzpatrick D.A."/>
            <person name="Frisvad J.C."/>
            <person name="Nielsen K.L."/>
        </authorList>
    </citation>
    <scope>NUCLEOTIDE SEQUENCE</scope>
    <source>
        <strain evidence="1">IBT 17514</strain>
    </source>
</reference>
<protein>
    <submittedName>
        <fullName evidence="1">Uncharacterized protein</fullName>
    </submittedName>
</protein>
<evidence type="ECO:0000313" key="1">
    <source>
        <dbReference type="EMBL" id="KAJ5726794.1"/>
    </source>
</evidence>
<comment type="caution">
    <text evidence="1">The sequence shown here is derived from an EMBL/GenBank/DDBJ whole genome shotgun (WGS) entry which is preliminary data.</text>
</comment>
<accession>A0AAD6MVU3</accession>
<name>A0AAD6MVU3_9EURO</name>
<sequence>MAGNYGRRKPDGLVLSAPRYTPMFVELNREVHRERALFDSFAILCDDFVASYEDQPKIDMMEEEVEHLAGRKADYLRPSFRGPNLRKQEMTWITSWLEPVDEFRLFATSNLLRYLGEGPAIAYHNPGCQGYCRPSRCTRAIRCSNCGKPERVHDGPIGAECTKPEKCANCHWPYRADHKECPVAPRNHSGEISKEELKDIRAFGDNWYLDVNPRSMK</sequence>
<proteinExistence type="predicted"/>
<dbReference type="EMBL" id="JAQJAN010000007">
    <property type="protein sequence ID" value="KAJ5726794.1"/>
    <property type="molecule type" value="Genomic_DNA"/>
</dbReference>
<keyword evidence="2" id="KW-1185">Reference proteome</keyword>
<gene>
    <name evidence="1" type="ORF">N7493_005821</name>
</gene>
<evidence type="ECO:0000313" key="2">
    <source>
        <dbReference type="Proteomes" id="UP001215712"/>
    </source>
</evidence>
<dbReference type="AlphaFoldDB" id="A0AAD6MVU3"/>
<organism evidence="1 2">
    <name type="scientific">Penicillium malachiteum</name>
    <dbReference type="NCBI Taxonomy" id="1324776"/>
    <lineage>
        <taxon>Eukaryota</taxon>
        <taxon>Fungi</taxon>
        <taxon>Dikarya</taxon>
        <taxon>Ascomycota</taxon>
        <taxon>Pezizomycotina</taxon>
        <taxon>Eurotiomycetes</taxon>
        <taxon>Eurotiomycetidae</taxon>
        <taxon>Eurotiales</taxon>
        <taxon>Aspergillaceae</taxon>
        <taxon>Penicillium</taxon>
    </lineage>
</organism>
<dbReference type="Proteomes" id="UP001215712">
    <property type="component" value="Unassembled WGS sequence"/>
</dbReference>